<feature type="domain" description="HTH tetR-type" evidence="15">
    <location>
        <begin position="14"/>
        <end position="74"/>
    </location>
</feature>
<dbReference type="Proteomes" id="UP000301309">
    <property type="component" value="Unassembled WGS sequence"/>
</dbReference>
<dbReference type="SUPFAM" id="SSF46689">
    <property type="entry name" value="Homeodomain-like"/>
    <property type="match status" value="1"/>
</dbReference>
<dbReference type="InterPro" id="IPR001647">
    <property type="entry name" value="HTH_TetR"/>
</dbReference>
<evidence type="ECO:0000313" key="17">
    <source>
        <dbReference type="Proteomes" id="UP000301309"/>
    </source>
</evidence>
<gene>
    <name evidence="16" type="ORF">SVIO_098090</name>
</gene>
<keyword evidence="8" id="KW-0378">Hydrolase</keyword>
<evidence type="ECO:0000256" key="3">
    <source>
        <dbReference type="ARBA" id="ARBA00010646"/>
    </source>
</evidence>
<dbReference type="InterPro" id="IPR017853">
    <property type="entry name" value="GH"/>
</dbReference>
<dbReference type="GO" id="GO:0009253">
    <property type="term" value="P:peptidoglycan catabolic process"/>
    <property type="evidence" value="ECO:0007669"/>
    <property type="project" value="InterPro"/>
</dbReference>
<comment type="subcellular location">
    <subcellularLocation>
        <location evidence="2">Secreted</location>
    </subcellularLocation>
</comment>
<feature type="DNA-binding region" description="H-T-H motif" evidence="13">
    <location>
        <begin position="37"/>
        <end position="56"/>
    </location>
</feature>
<keyword evidence="9 13" id="KW-0238">DNA-binding</keyword>
<dbReference type="GO" id="GO:0005576">
    <property type="term" value="C:extracellular region"/>
    <property type="evidence" value="ECO:0007669"/>
    <property type="project" value="UniProtKB-SubCell"/>
</dbReference>
<evidence type="ECO:0000256" key="5">
    <source>
        <dbReference type="ARBA" id="ARBA00022525"/>
    </source>
</evidence>
<accession>A0A4D4LIR4</accession>
<dbReference type="FunFam" id="3.20.20.80:FF:000060">
    <property type="entry name" value="Lysozyme M1"/>
    <property type="match status" value="1"/>
</dbReference>
<dbReference type="GO" id="GO:0016052">
    <property type="term" value="P:carbohydrate catabolic process"/>
    <property type="evidence" value="ECO:0007669"/>
    <property type="project" value="TreeGrafter"/>
</dbReference>
<dbReference type="PANTHER" id="PTHR34135:SF2">
    <property type="entry name" value="LYSOZYME"/>
    <property type="match status" value="1"/>
</dbReference>
<dbReference type="GO" id="GO:0003796">
    <property type="term" value="F:lysozyme activity"/>
    <property type="evidence" value="ECO:0007669"/>
    <property type="project" value="UniProtKB-EC"/>
</dbReference>
<feature type="compositionally biased region" description="Polar residues" evidence="14">
    <location>
        <begin position="237"/>
        <end position="248"/>
    </location>
</feature>
<dbReference type="InterPro" id="IPR018077">
    <property type="entry name" value="Glyco_hydro_fam25_subgr"/>
</dbReference>
<dbReference type="EMBL" id="BJHW01000002">
    <property type="protein sequence ID" value="GDY59186.1"/>
    <property type="molecule type" value="Genomic_DNA"/>
</dbReference>
<evidence type="ECO:0000256" key="6">
    <source>
        <dbReference type="ARBA" id="ARBA00022529"/>
    </source>
</evidence>
<sequence length="543" mass="57549">MAPTPKGRATYHHGDLAAALVQTTLEIIDEVGVRGFSVAEAARRTCVSPGAPYRHFADRDALLAAAALEVSRRLRAIYLDTVADVESAQERLATVAGTFVRAAARYRGGLDILFAPGLRATHPELRDSSREFVDLLLPSAFEVVAPGDAAVTAVALLDALHALARGYVAQLLEGKFGDPDDVVEEVAIRATRAARALVAGYGVASGPVGEGAGTADGGTEFPVPLHLLRSTRIPSMRNGSEEQMSLKSGNHRAPSRLRSPYAIGGLGVAITAAVLATLVPATASTTDPDADHDAHAAAGPAPAASVPHPERDWMGSTIARHEKTDPGATPRAARAASVEGVDVSDHQGSVDWAALWDDNVRFAYVKATESTTYKNPSFASQYNGSFQQGMIRGAYHFALPDRSSGTRQADFFVAGGGDWSDDGKTLPPVLDLEYNPYGATCYGLTDSEMVNWIGDFTARVAERTGRRPVIYTTTGWWQTCTGDSAAFAERNPLWLARYAATPGPLPAGWTTHTLWQYTSSGPLVGDHNRFNGSLADLKALATG</sequence>
<dbReference type="SMART" id="SM00641">
    <property type="entry name" value="Glyco_25"/>
    <property type="match status" value="1"/>
</dbReference>
<evidence type="ECO:0000256" key="1">
    <source>
        <dbReference type="ARBA" id="ARBA00000632"/>
    </source>
</evidence>
<reference evidence="16 17" key="1">
    <citation type="journal article" date="2020" name="Int. J. Syst. Evol. Microbiol.">
        <title>Reclassification of Streptomyces castelarensis and Streptomyces sporoclivatus as later heterotypic synonyms of Streptomyces antimycoticus.</title>
        <authorList>
            <person name="Komaki H."/>
            <person name="Tamura T."/>
        </authorList>
    </citation>
    <scope>NUCLEOTIDE SEQUENCE [LARGE SCALE GENOMIC DNA]</scope>
    <source>
        <strain evidence="16 17">NBRC 13459</strain>
    </source>
</reference>
<dbReference type="Pfam" id="PF00440">
    <property type="entry name" value="TetR_N"/>
    <property type="match status" value="1"/>
</dbReference>
<feature type="region of interest" description="Disordered" evidence="14">
    <location>
        <begin position="286"/>
        <end position="310"/>
    </location>
</feature>
<evidence type="ECO:0000256" key="13">
    <source>
        <dbReference type="PROSITE-ProRule" id="PRU00335"/>
    </source>
</evidence>
<dbReference type="AlphaFoldDB" id="A0A4D4LIR4"/>
<dbReference type="Pfam" id="PF01183">
    <property type="entry name" value="Glyco_hydro_25"/>
    <property type="match status" value="1"/>
</dbReference>
<feature type="compositionally biased region" description="Low complexity" evidence="14">
    <location>
        <begin position="296"/>
        <end position="307"/>
    </location>
</feature>
<dbReference type="EC" id="3.2.1.17" evidence="4"/>
<protein>
    <recommendedName>
        <fullName evidence="4">lysozyme</fullName>
        <ecNumber evidence="4">3.2.1.17</ecNumber>
    </recommendedName>
</protein>
<keyword evidence="11" id="KW-0326">Glycosidase</keyword>
<evidence type="ECO:0000256" key="14">
    <source>
        <dbReference type="SAM" id="MobiDB-lite"/>
    </source>
</evidence>
<evidence type="ECO:0000256" key="9">
    <source>
        <dbReference type="ARBA" id="ARBA00023125"/>
    </source>
</evidence>
<dbReference type="SUPFAM" id="SSF51445">
    <property type="entry name" value="(Trans)glycosidases"/>
    <property type="match status" value="1"/>
</dbReference>
<comment type="similarity">
    <text evidence="3">Belongs to the glycosyl hydrolase 25 family.</text>
</comment>
<dbReference type="Gene3D" id="1.10.357.10">
    <property type="entry name" value="Tetracycline Repressor, domain 2"/>
    <property type="match status" value="1"/>
</dbReference>
<keyword evidence="6" id="KW-0929">Antimicrobial</keyword>
<name>A0A4D4LIR4_STRVO</name>
<evidence type="ECO:0000256" key="12">
    <source>
        <dbReference type="ARBA" id="ARBA00055588"/>
    </source>
</evidence>
<dbReference type="Gene3D" id="3.20.20.80">
    <property type="entry name" value="Glycosidases"/>
    <property type="match status" value="1"/>
</dbReference>
<dbReference type="GO" id="GO:0031640">
    <property type="term" value="P:killing of cells of another organism"/>
    <property type="evidence" value="ECO:0007669"/>
    <property type="project" value="UniProtKB-KW"/>
</dbReference>
<dbReference type="PANTHER" id="PTHR34135">
    <property type="entry name" value="LYSOZYME"/>
    <property type="match status" value="1"/>
</dbReference>
<dbReference type="GO" id="GO:0016998">
    <property type="term" value="P:cell wall macromolecule catabolic process"/>
    <property type="evidence" value="ECO:0007669"/>
    <property type="project" value="InterPro"/>
</dbReference>
<keyword evidence="10" id="KW-1015">Disulfide bond</keyword>
<dbReference type="PROSITE" id="PS50977">
    <property type="entry name" value="HTH_TETR_2"/>
    <property type="match status" value="1"/>
</dbReference>
<evidence type="ECO:0000256" key="10">
    <source>
        <dbReference type="ARBA" id="ARBA00023157"/>
    </source>
</evidence>
<comment type="function">
    <text evidence="12">This enzyme has both lysozyme (acetylmuramidase) and diacetylmuramidase activities.</text>
</comment>
<evidence type="ECO:0000256" key="4">
    <source>
        <dbReference type="ARBA" id="ARBA00012732"/>
    </source>
</evidence>
<evidence type="ECO:0000256" key="2">
    <source>
        <dbReference type="ARBA" id="ARBA00004613"/>
    </source>
</evidence>
<comment type="caution">
    <text evidence="16">The sequence shown here is derived from an EMBL/GenBank/DDBJ whole genome shotgun (WGS) entry which is preliminary data.</text>
</comment>
<evidence type="ECO:0000256" key="11">
    <source>
        <dbReference type="ARBA" id="ARBA00023295"/>
    </source>
</evidence>
<feature type="region of interest" description="Disordered" evidence="14">
    <location>
        <begin position="232"/>
        <end position="253"/>
    </location>
</feature>
<keyword evidence="17" id="KW-1185">Reference proteome</keyword>
<dbReference type="InterPro" id="IPR009057">
    <property type="entry name" value="Homeodomain-like_sf"/>
</dbReference>
<evidence type="ECO:0000313" key="16">
    <source>
        <dbReference type="EMBL" id="GDY59186.1"/>
    </source>
</evidence>
<comment type="catalytic activity">
    <reaction evidence="1">
        <text>Hydrolysis of (1-&gt;4)-beta-linkages between N-acetylmuramic acid and N-acetyl-D-glucosamine residues in a peptidoglycan and between N-acetyl-D-glucosamine residues in chitodextrins.</text>
        <dbReference type="EC" id="3.2.1.17"/>
    </reaction>
</comment>
<evidence type="ECO:0000256" key="7">
    <source>
        <dbReference type="ARBA" id="ARBA00022638"/>
    </source>
</evidence>
<dbReference type="PROSITE" id="PS51904">
    <property type="entry name" value="GLYCOSYL_HYDROL_F25_2"/>
    <property type="match status" value="1"/>
</dbReference>
<keyword evidence="5" id="KW-0964">Secreted</keyword>
<proteinExistence type="inferred from homology"/>
<organism evidence="16 17">
    <name type="scientific">Streptomyces violaceusniger</name>
    <dbReference type="NCBI Taxonomy" id="68280"/>
    <lineage>
        <taxon>Bacteria</taxon>
        <taxon>Bacillati</taxon>
        <taxon>Actinomycetota</taxon>
        <taxon>Actinomycetes</taxon>
        <taxon>Kitasatosporales</taxon>
        <taxon>Streptomycetaceae</taxon>
        <taxon>Streptomyces</taxon>
        <taxon>Streptomyces violaceusniger group</taxon>
    </lineage>
</organism>
<keyword evidence="7" id="KW-0081">Bacteriolytic enzyme</keyword>
<dbReference type="CDD" id="cd06412">
    <property type="entry name" value="GH25_CH-type"/>
    <property type="match status" value="1"/>
</dbReference>
<dbReference type="InterPro" id="IPR002053">
    <property type="entry name" value="Glyco_hydro_25"/>
</dbReference>
<evidence type="ECO:0000259" key="15">
    <source>
        <dbReference type="PROSITE" id="PS50977"/>
    </source>
</evidence>
<dbReference type="GO" id="GO:0042742">
    <property type="term" value="P:defense response to bacterium"/>
    <property type="evidence" value="ECO:0007669"/>
    <property type="project" value="UniProtKB-KW"/>
</dbReference>
<evidence type="ECO:0000256" key="8">
    <source>
        <dbReference type="ARBA" id="ARBA00022801"/>
    </source>
</evidence>
<dbReference type="GO" id="GO:0003677">
    <property type="term" value="F:DNA binding"/>
    <property type="evidence" value="ECO:0007669"/>
    <property type="project" value="UniProtKB-UniRule"/>
</dbReference>